<evidence type="ECO:0000313" key="3">
    <source>
        <dbReference type="Proteomes" id="UP000265715"/>
    </source>
</evidence>
<reference evidence="2 3" key="1">
    <citation type="submission" date="2018-08" db="EMBL/GenBank/DDBJ databases">
        <title>Meiothermus terrae DSM 26712 genome sequencing project.</title>
        <authorList>
            <person name="Da Costa M.S."/>
            <person name="Albuquerque L."/>
            <person name="Raposo P."/>
            <person name="Froufe H.J.C."/>
            <person name="Barroso C.S."/>
            <person name="Egas C."/>
        </authorList>
    </citation>
    <scope>NUCLEOTIDE SEQUENCE [LARGE SCALE GENOMIC DNA]</scope>
    <source>
        <strain evidence="2 3">DSM 26712</strain>
    </source>
</reference>
<name>A0A399E929_9DEIN</name>
<evidence type="ECO:0000256" key="1">
    <source>
        <dbReference type="SAM" id="MobiDB-lite"/>
    </source>
</evidence>
<dbReference type="EMBL" id="QXDL01000193">
    <property type="protein sequence ID" value="RIH81224.1"/>
    <property type="molecule type" value="Genomic_DNA"/>
</dbReference>
<accession>A0A399E929</accession>
<keyword evidence="3" id="KW-1185">Reference proteome</keyword>
<dbReference type="Proteomes" id="UP000265715">
    <property type="component" value="Unassembled WGS sequence"/>
</dbReference>
<proteinExistence type="predicted"/>
<organism evidence="2 3">
    <name type="scientific">Calidithermus terrae</name>
    <dbReference type="NCBI Taxonomy" id="1408545"/>
    <lineage>
        <taxon>Bacteria</taxon>
        <taxon>Thermotogati</taxon>
        <taxon>Deinococcota</taxon>
        <taxon>Deinococci</taxon>
        <taxon>Thermales</taxon>
        <taxon>Thermaceae</taxon>
        <taxon>Calidithermus</taxon>
    </lineage>
</organism>
<protein>
    <submittedName>
        <fullName evidence="2">Uncharacterized protein</fullName>
    </submittedName>
</protein>
<evidence type="ECO:0000313" key="2">
    <source>
        <dbReference type="EMBL" id="RIH81224.1"/>
    </source>
</evidence>
<dbReference type="AlphaFoldDB" id="A0A399E929"/>
<sequence length="61" mass="7106">MKFTYDVLQAKADEHIARLRQEAEVERSLRQKVKEAVQVLASARRRKQRQPTSEAPSRRSA</sequence>
<gene>
    <name evidence="2" type="ORF">Mterra_03309</name>
</gene>
<dbReference type="RefSeq" id="WP_119316229.1">
    <property type="nucleotide sequence ID" value="NZ_QXDL01000193.1"/>
</dbReference>
<feature type="region of interest" description="Disordered" evidence="1">
    <location>
        <begin position="40"/>
        <end position="61"/>
    </location>
</feature>
<comment type="caution">
    <text evidence="2">The sequence shown here is derived from an EMBL/GenBank/DDBJ whole genome shotgun (WGS) entry which is preliminary data.</text>
</comment>